<dbReference type="SMART" id="SM00342">
    <property type="entry name" value="HTH_ARAC"/>
    <property type="match status" value="1"/>
</dbReference>
<dbReference type="SUPFAM" id="SSF46689">
    <property type="entry name" value="Homeodomain-like"/>
    <property type="match status" value="1"/>
</dbReference>
<protein>
    <submittedName>
        <fullName evidence="7">AraC family transcriptional regulator</fullName>
    </submittedName>
</protein>
<proteinExistence type="predicted"/>
<dbReference type="PROSITE" id="PS01124">
    <property type="entry name" value="HTH_ARAC_FAMILY_2"/>
    <property type="match status" value="1"/>
</dbReference>
<dbReference type="GO" id="GO:0043565">
    <property type="term" value="F:sequence-specific DNA binding"/>
    <property type="evidence" value="ECO:0007669"/>
    <property type="project" value="InterPro"/>
</dbReference>
<feature type="chain" id="PRO_5026938748" evidence="5">
    <location>
        <begin position="25"/>
        <end position="554"/>
    </location>
</feature>
<feature type="domain" description="HTH araC/xylS-type" evidence="6">
    <location>
        <begin position="442"/>
        <end position="547"/>
    </location>
</feature>
<evidence type="ECO:0000313" key="7">
    <source>
        <dbReference type="EMBL" id="MSS17079.1"/>
    </source>
</evidence>
<evidence type="ECO:0000256" key="1">
    <source>
        <dbReference type="ARBA" id="ARBA00023015"/>
    </source>
</evidence>
<dbReference type="Gene3D" id="1.10.10.60">
    <property type="entry name" value="Homeodomain-like"/>
    <property type="match status" value="1"/>
</dbReference>
<accession>A0A6L5X9L1</accession>
<dbReference type="Pfam" id="PF12833">
    <property type="entry name" value="HTH_18"/>
    <property type="match status" value="1"/>
</dbReference>
<dbReference type="InterPro" id="IPR009057">
    <property type="entry name" value="Homeodomain-like_sf"/>
</dbReference>
<evidence type="ECO:0000256" key="2">
    <source>
        <dbReference type="ARBA" id="ARBA00023125"/>
    </source>
</evidence>
<dbReference type="EMBL" id="VULT01000006">
    <property type="protein sequence ID" value="MSS17079.1"/>
    <property type="molecule type" value="Genomic_DNA"/>
</dbReference>
<evidence type="ECO:0000259" key="6">
    <source>
        <dbReference type="PROSITE" id="PS01124"/>
    </source>
</evidence>
<keyword evidence="4" id="KW-0812">Transmembrane</keyword>
<dbReference type="InterPro" id="IPR018060">
    <property type="entry name" value="HTH_AraC"/>
</dbReference>
<comment type="caution">
    <text evidence="7">The sequence shown here is derived from an EMBL/GenBank/DDBJ whole genome shotgun (WGS) entry which is preliminary data.</text>
</comment>
<keyword evidence="8" id="KW-1185">Reference proteome</keyword>
<keyword evidence="4" id="KW-0472">Membrane</keyword>
<evidence type="ECO:0000313" key="8">
    <source>
        <dbReference type="Proteomes" id="UP000483362"/>
    </source>
</evidence>
<reference evidence="7 8" key="1">
    <citation type="submission" date="2019-08" db="EMBL/GenBank/DDBJ databases">
        <title>In-depth cultivation of the pig gut microbiome towards novel bacterial diversity and tailored functional studies.</title>
        <authorList>
            <person name="Wylensek D."/>
            <person name="Hitch T.C.A."/>
            <person name="Clavel T."/>
        </authorList>
    </citation>
    <scope>NUCLEOTIDE SEQUENCE [LARGE SCALE GENOMIC DNA]</scope>
    <source>
        <strain evidence="7 8">Oil-RF-744-WCA-WT-10</strain>
    </source>
</reference>
<feature type="transmembrane region" description="Helical" evidence="4">
    <location>
        <begin position="367"/>
        <end position="389"/>
    </location>
</feature>
<keyword evidence="4" id="KW-1133">Transmembrane helix</keyword>
<dbReference type="PANTHER" id="PTHR43280">
    <property type="entry name" value="ARAC-FAMILY TRANSCRIPTIONAL REGULATOR"/>
    <property type="match status" value="1"/>
</dbReference>
<keyword evidence="5" id="KW-0732">Signal</keyword>
<dbReference type="GO" id="GO:0003700">
    <property type="term" value="F:DNA-binding transcription factor activity"/>
    <property type="evidence" value="ECO:0007669"/>
    <property type="project" value="InterPro"/>
</dbReference>
<name>A0A6L5X9L1_9BACT</name>
<dbReference type="PANTHER" id="PTHR43280:SF29">
    <property type="entry name" value="ARAC-FAMILY TRANSCRIPTIONAL REGULATOR"/>
    <property type="match status" value="1"/>
</dbReference>
<organism evidence="7 8">
    <name type="scientific">Sodaliphilus pleomorphus</name>
    <dbReference type="NCBI Taxonomy" id="2606626"/>
    <lineage>
        <taxon>Bacteria</taxon>
        <taxon>Pseudomonadati</taxon>
        <taxon>Bacteroidota</taxon>
        <taxon>Bacteroidia</taxon>
        <taxon>Bacteroidales</taxon>
        <taxon>Muribaculaceae</taxon>
        <taxon>Sodaliphilus</taxon>
    </lineage>
</organism>
<keyword evidence="2" id="KW-0238">DNA-binding</keyword>
<feature type="signal peptide" evidence="5">
    <location>
        <begin position="1"/>
        <end position="24"/>
    </location>
</feature>
<dbReference type="AlphaFoldDB" id="A0A6L5X9L1"/>
<dbReference type="RefSeq" id="WP_154326665.1">
    <property type="nucleotide sequence ID" value="NZ_CP045696.1"/>
</dbReference>
<gene>
    <name evidence="7" type="ORF">FYJ29_04775</name>
</gene>
<sequence length="554" mass="64481">MNYRIRHCLTIIILLLLLPVAVQAARQQRPSFYARYERFSTRALYNMGYTYLYKRQMADSALVCFSIIADRKDSRQLADDELRLYVNAMNYMGNIYSTYYNRFDLADEYLDRALQTAQENHFTDRLPYIIGNKANVSFVYESINGSKNAASQFITDNKKNFWEAVKVKEWRCVTTTYYNLSLSAFDSPHPDKIMKLISKETACISRLKIPKNTMMLDEAMLYSKINIAYSKKNYAECARLLNSNMPSKTDYAKYDVMPMMHVVLVQIYRKMNRDDLAKEELAKLDKMSRAPSTQPVLKYSINDILYEYYQQNADSALAAHYDYQRLKAKDELNNGNNLSTVKQGRFLRELEQIRLNFQHEQQKQRTAAIVLVIVSLALVILIFLVAIIYRAYKRQRQLIDVLYSRNRQLVKSNQLLLPVDEEPASDNSPKQKTADLPEEIFDSIIKIMEDTEVICNKGFSMTQLCYLLGYNRTYVSRAIREKWGTNFNGLLNSYRIKEACKRMCDTKAYSNLTIEAIAESLGYASRSNFSTVFKRTTGMSAAEFIKRNKEESMR</sequence>
<keyword evidence="1" id="KW-0805">Transcription regulation</keyword>
<evidence type="ECO:0000256" key="4">
    <source>
        <dbReference type="SAM" id="Phobius"/>
    </source>
</evidence>
<evidence type="ECO:0000256" key="3">
    <source>
        <dbReference type="ARBA" id="ARBA00023163"/>
    </source>
</evidence>
<dbReference type="Proteomes" id="UP000483362">
    <property type="component" value="Unassembled WGS sequence"/>
</dbReference>
<keyword evidence="3" id="KW-0804">Transcription</keyword>
<evidence type="ECO:0000256" key="5">
    <source>
        <dbReference type="SAM" id="SignalP"/>
    </source>
</evidence>